<dbReference type="InterPro" id="IPR036388">
    <property type="entry name" value="WH-like_DNA-bd_sf"/>
</dbReference>
<dbReference type="PROSITE" id="PS51450">
    <property type="entry name" value="LRR"/>
    <property type="match status" value="1"/>
</dbReference>
<dbReference type="Pfam" id="PF23559">
    <property type="entry name" value="WHD_DRP"/>
    <property type="match status" value="1"/>
</dbReference>
<dbReference type="InterPro" id="IPR003591">
    <property type="entry name" value="Leu-rich_rpt_typical-subtyp"/>
</dbReference>
<evidence type="ECO:0000313" key="11">
    <source>
        <dbReference type="EMBL" id="WKA02281.1"/>
    </source>
</evidence>
<dbReference type="InterPro" id="IPR001611">
    <property type="entry name" value="Leu-rich_rpt"/>
</dbReference>
<evidence type="ECO:0000256" key="1">
    <source>
        <dbReference type="ARBA" id="ARBA00022614"/>
    </source>
</evidence>
<dbReference type="InterPro" id="IPR032675">
    <property type="entry name" value="LRR_dom_sf"/>
</dbReference>
<dbReference type="Pfam" id="PF25019">
    <property type="entry name" value="LRR_R13L1-DRL21"/>
    <property type="match status" value="1"/>
</dbReference>
<dbReference type="InterPro" id="IPR042197">
    <property type="entry name" value="Apaf_helical"/>
</dbReference>
<evidence type="ECO:0000256" key="2">
    <source>
        <dbReference type="ARBA" id="ARBA00022737"/>
    </source>
</evidence>
<feature type="domain" description="NB-ARC" evidence="7">
    <location>
        <begin position="195"/>
        <end position="354"/>
    </location>
</feature>
<sequence>MVVVEAFLSSLFEVVLDKLVAAPLLDYARQLKVDTAVLQEWRNTLLHLQAVLHDAEQRQIRDEAVKRWLDDLKALAYDIEDVLDEFEAEAKRPSLVQGPQTSSSSSSGKVWKFNLSFHLSGVISKKEIGKKIKIITQELEAIVKRKSGLHFREGDGGVSSVTEQRLTTSLVDEVEVYGREGDREKIMKLLLSDEVATADKVQVIPIVGMGGVGKTTLAQIIYNDKRVGDKFDFRLWVCVSDQFDLVGITKAVLESVPEHSSNNSNTLQSLQHSLQKELNGKRFFLVLDDIWNENPDNWSTLQAPLKAGSQGSVIIATTRNEKVASIMGTTPFCRLSELSDEHCWSVFAYRAFENITPDAIKNLEPIGRKIIQKCKGLPLAAKTLGGLLRSEQDEKAWKEMMNNEIWDLPMEQSNILPALHLSYHYLPKKVKQCFAYCSIFLKDYEYQKEELILLWVAQGFVGGFKGEEMIEDGEKCFQNLLSRSFFQQSSQNKSLFVMHDLIHDLAQFVSREFCFRLEVGKQKNFSKRARHLSYNHEEFDVSKKFDPLHKVDKLRTFLPLGMPAHVSTCYLANKFLHALLPTFRCLRVLSLSHYNITHLPDSFQNLKHLRYLNLSSTKIQKLPKSIGMLCNLQSLMLSNCHGITELPSEIKNLIHLHHLDISGTKLEGMPTGINKLKDLRRLTTFVVGKHSGARIAELQDLSHLRGALSIFNLQNVVNATDALKANLKKKEDLDDLVFAWDTNVIDSDSDNQTRVLENLQPHTKVKRLNIQHYYGTKFPKWLGDPSFMNLVFLQLEDCKSCSSLPPLGQLQSLKDLQIAKMDGVQNVGADFYGNNDCDSSSKKPFGSLEILRFEEMLEWEEWVCRGVEFPCLKELYIKKCPKLKKDLPKHLPKLTKLKISECGQLVCCLPMAPSIRELMLEECDDVVVRSASSLTSLASLDIREVCKIPDELGQLHSLVQLSVCCCPELKEIPPILHSLTSLKNLNIQQCESLASFPEMALPPMLERLEIIDCPTLESLPEGMMQNNTTLQHLSIEYCDSLRSLPRDIDSLKTLSIYGCKKLELALQEDMTHNHYASLTKFVISNCDSLTSFPLASFTKLETLHLWHCTNLESLYIPDGLHHMDLTSLQILNFYNCPNLVSFPQGGLPTPNLTSLWISWCKKLKSLPQGMHSLLTSLERLRIEGCPEIDSFPIEGLPTNLSDLDIRNCNKLMACRMEWHLQTLPFLSWLGVGGPEEERLESFPEERFLPSTLTSLIIDNFPNLKSLDNKGLEHLTSLETLSIYRCEKLESLPKQGLPSSLSHLYILKCPLLEKRCQRDKGKKWPNISHIPCIVIFNEKGFSYEELKSLPKQGLPSSLSRLYIPGCPLLKKLCQRLLWCLNGDWWLEVDVKSPRHENIWMLYSLYRLFTSPLSCMALGDYKTVHVMKNFLCLSAYYLVIDIGGSPPKDSKWKDLPDHCKRTKTFSKPFQKLIPNLKSPNGTVRSLNP</sequence>
<name>A0ABY9D6W1_VITVI</name>
<evidence type="ECO:0008006" key="13">
    <source>
        <dbReference type="Google" id="ProtNLM"/>
    </source>
</evidence>
<feature type="domain" description="Disease resistance N-terminal" evidence="8">
    <location>
        <begin position="4"/>
        <end position="103"/>
    </location>
</feature>
<dbReference type="Gene3D" id="3.40.50.300">
    <property type="entry name" value="P-loop containing nucleotide triphosphate hydrolases"/>
    <property type="match status" value="1"/>
</dbReference>
<dbReference type="Gene3D" id="1.10.8.430">
    <property type="entry name" value="Helical domain of apoptotic protease-activating factors"/>
    <property type="match status" value="1"/>
</dbReference>
<feature type="domain" description="Disease resistance protein winged helix" evidence="9">
    <location>
        <begin position="439"/>
        <end position="506"/>
    </location>
</feature>
<proteinExistence type="predicted"/>
<evidence type="ECO:0000256" key="3">
    <source>
        <dbReference type="ARBA" id="ARBA00022741"/>
    </source>
</evidence>
<dbReference type="PANTHER" id="PTHR36766:SF51">
    <property type="entry name" value="DISEASE RESISTANCE RPP13-LIKE PROTEIN 1"/>
    <property type="match status" value="1"/>
</dbReference>
<evidence type="ECO:0000259" key="7">
    <source>
        <dbReference type="Pfam" id="PF00931"/>
    </source>
</evidence>
<keyword evidence="6" id="KW-0175">Coiled coil</keyword>
<accession>A0ABY9D6W1</accession>
<keyword evidence="2" id="KW-0677">Repeat</keyword>
<feature type="coiled-coil region" evidence="6">
    <location>
        <begin position="38"/>
        <end position="89"/>
    </location>
</feature>
<keyword evidence="4" id="KW-0611">Plant defense</keyword>
<keyword evidence="1" id="KW-0433">Leucine-rich repeat</keyword>
<dbReference type="InterPro" id="IPR056789">
    <property type="entry name" value="LRR_R13L1-DRL21"/>
</dbReference>
<evidence type="ECO:0000313" key="12">
    <source>
        <dbReference type="Proteomes" id="UP001227230"/>
    </source>
</evidence>
<dbReference type="SMART" id="SM00369">
    <property type="entry name" value="LRR_TYP"/>
    <property type="match status" value="3"/>
</dbReference>
<dbReference type="PANTHER" id="PTHR36766">
    <property type="entry name" value="PLANT BROAD-SPECTRUM MILDEW RESISTANCE PROTEIN RPW8"/>
    <property type="match status" value="1"/>
</dbReference>
<protein>
    <recommendedName>
        <fullName evidence="13">Disease resistance RPP13-like protein 1</fullName>
    </recommendedName>
</protein>
<dbReference type="SUPFAM" id="SSF52540">
    <property type="entry name" value="P-loop containing nucleoside triphosphate hydrolases"/>
    <property type="match status" value="1"/>
</dbReference>
<keyword evidence="3" id="KW-0547">Nucleotide-binding</keyword>
<dbReference type="Proteomes" id="UP001227230">
    <property type="component" value="Chromosome 13"/>
</dbReference>
<reference evidence="11 12" key="1">
    <citation type="journal article" date="2023" name="Hortic Res">
        <title>The complete reference genome for grapevine (Vitis vinifera L.) genetics and breeding.</title>
        <authorList>
            <person name="Shi X."/>
            <person name="Cao S."/>
            <person name="Wang X."/>
            <person name="Huang S."/>
            <person name="Wang Y."/>
            <person name="Liu Z."/>
            <person name="Liu W."/>
            <person name="Leng X."/>
            <person name="Peng Y."/>
            <person name="Wang N."/>
            <person name="Wang Y."/>
            <person name="Ma Z."/>
            <person name="Xu X."/>
            <person name="Zhang F."/>
            <person name="Xue H."/>
            <person name="Zhong H."/>
            <person name="Wang Y."/>
            <person name="Zhang K."/>
            <person name="Velt A."/>
            <person name="Avia K."/>
            <person name="Holtgrawe D."/>
            <person name="Grimplet J."/>
            <person name="Matus J.T."/>
            <person name="Ware D."/>
            <person name="Wu X."/>
            <person name="Wang H."/>
            <person name="Liu C."/>
            <person name="Fang Y."/>
            <person name="Rustenholz C."/>
            <person name="Cheng Z."/>
            <person name="Xiao H."/>
            <person name="Zhou Y."/>
        </authorList>
    </citation>
    <scope>NUCLEOTIDE SEQUENCE [LARGE SCALE GENOMIC DNA]</scope>
    <source>
        <strain evidence="12">cv. Pinot noir / PN40024</strain>
        <tissue evidence="11">Leaf</tissue>
    </source>
</reference>
<dbReference type="Pfam" id="PF18052">
    <property type="entry name" value="Rx_N"/>
    <property type="match status" value="1"/>
</dbReference>
<dbReference type="Gene3D" id="1.20.5.4130">
    <property type="match status" value="1"/>
</dbReference>
<evidence type="ECO:0000259" key="9">
    <source>
        <dbReference type="Pfam" id="PF23559"/>
    </source>
</evidence>
<organism evidence="11 12">
    <name type="scientific">Vitis vinifera</name>
    <name type="common">Grape</name>
    <dbReference type="NCBI Taxonomy" id="29760"/>
    <lineage>
        <taxon>Eukaryota</taxon>
        <taxon>Viridiplantae</taxon>
        <taxon>Streptophyta</taxon>
        <taxon>Embryophyta</taxon>
        <taxon>Tracheophyta</taxon>
        <taxon>Spermatophyta</taxon>
        <taxon>Magnoliopsida</taxon>
        <taxon>eudicotyledons</taxon>
        <taxon>Gunneridae</taxon>
        <taxon>Pentapetalae</taxon>
        <taxon>rosids</taxon>
        <taxon>Vitales</taxon>
        <taxon>Vitaceae</taxon>
        <taxon>Viteae</taxon>
        <taxon>Vitis</taxon>
    </lineage>
</organism>
<dbReference type="Pfam" id="PF00931">
    <property type="entry name" value="NB-ARC"/>
    <property type="match status" value="1"/>
</dbReference>
<dbReference type="InterPro" id="IPR027417">
    <property type="entry name" value="P-loop_NTPase"/>
</dbReference>
<dbReference type="Gene3D" id="1.10.10.10">
    <property type="entry name" value="Winged helix-like DNA-binding domain superfamily/Winged helix DNA-binding domain"/>
    <property type="match status" value="1"/>
</dbReference>
<dbReference type="EMBL" id="CP126660">
    <property type="protein sequence ID" value="WKA02281.1"/>
    <property type="molecule type" value="Genomic_DNA"/>
</dbReference>
<dbReference type="Gene3D" id="3.80.10.10">
    <property type="entry name" value="Ribonuclease Inhibitor"/>
    <property type="match status" value="4"/>
</dbReference>
<keyword evidence="12" id="KW-1185">Reference proteome</keyword>
<evidence type="ECO:0000256" key="5">
    <source>
        <dbReference type="ARBA" id="ARBA00022840"/>
    </source>
</evidence>
<feature type="domain" description="R13L1/DRL21-like LRR repeat region" evidence="10">
    <location>
        <begin position="695"/>
        <end position="821"/>
    </location>
</feature>
<dbReference type="InterPro" id="IPR058922">
    <property type="entry name" value="WHD_DRP"/>
</dbReference>
<evidence type="ECO:0000256" key="6">
    <source>
        <dbReference type="SAM" id="Coils"/>
    </source>
</evidence>
<keyword evidence="5" id="KW-0067">ATP-binding</keyword>
<evidence type="ECO:0000259" key="10">
    <source>
        <dbReference type="Pfam" id="PF25019"/>
    </source>
</evidence>
<dbReference type="PRINTS" id="PR00364">
    <property type="entry name" value="DISEASERSIST"/>
</dbReference>
<evidence type="ECO:0000259" key="8">
    <source>
        <dbReference type="Pfam" id="PF18052"/>
    </source>
</evidence>
<dbReference type="InterPro" id="IPR041118">
    <property type="entry name" value="Rx_N"/>
</dbReference>
<evidence type="ECO:0000256" key="4">
    <source>
        <dbReference type="ARBA" id="ARBA00022821"/>
    </source>
</evidence>
<gene>
    <name evidence="11" type="ORF">VitviT2T_020491</name>
</gene>
<dbReference type="SUPFAM" id="SSF52058">
    <property type="entry name" value="L domain-like"/>
    <property type="match status" value="3"/>
</dbReference>
<dbReference type="InterPro" id="IPR002182">
    <property type="entry name" value="NB-ARC"/>
</dbReference>